<evidence type="ECO:0000256" key="1">
    <source>
        <dbReference type="SAM" id="MobiDB-lite"/>
    </source>
</evidence>
<dbReference type="InterPro" id="IPR040411">
    <property type="entry name" value="At5g23160-like"/>
</dbReference>
<keyword evidence="4" id="KW-1185">Reference proteome</keyword>
<keyword evidence="2" id="KW-0472">Membrane</keyword>
<keyword evidence="2" id="KW-1133">Transmembrane helix</keyword>
<proteinExistence type="predicted"/>
<protein>
    <submittedName>
        <fullName evidence="3">Uncharacterized protein</fullName>
    </submittedName>
</protein>
<dbReference type="OrthoDB" id="1886721at2759"/>
<feature type="region of interest" description="Disordered" evidence="1">
    <location>
        <begin position="123"/>
        <end position="142"/>
    </location>
</feature>
<dbReference type="PANTHER" id="PTHR34379">
    <property type="entry name" value="OS07G0553800 PROTEIN"/>
    <property type="match status" value="1"/>
</dbReference>
<dbReference type="PANTHER" id="PTHR34379:SF6">
    <property type="entry name" value="PROTEIN 3F"/>
    <property type="match status" value="1"/>
</dbReference>
<evidence type="ECO:0000313" key="4">
    <source>
        <dbReference type="Proteomes" id="UP000236161"/>
    </source>
</evidence>
<feature type="region of interest" description="Disordered" evidence="1">
    <location>
        <begin position="187"/>
        <end position="239"/>
    </location>
</feature>
<name>A0A2H9ZXT0_9ASPA</name>
<feature type="region of interest" description="Disordered" evidence="1">
    <location>
        <begin position="150"/>
        <end position="174"/>
    </location>
</feature>
<accession>A0A2H9ZXT0</accession>
<evidence type="ECO:0000313" key="3">
    <source>
        <dbReference type="EMBL" id="PKA48087.1"/>
    </source>
</evidence>
<sequence length="338" mass="37752">MKSRSKRATNRIRLPPVPLLPSLPLPINEFIERRGGRKALRFVHRYDSHPIPGLSAREASPSTDPAMPEVSVAGRRRLLSCFAVPIVSDDFTALPDRSSGRSTESSFWSRLRRRSKTVPLEAIASDQIQREDAPREASPAMNRHQRLLQKLRKDQKTGKPTTKPLAQKSSPSWAHMRTVHQTSSICHVSTMSDCRTQPPARLNRVRDPVQNGTPSNHPGSPQPVRTGGSNQSDARPTRRPESVAALIMLMTTLAATLFCGRLCAVFYTCFWYYFLPYFLKARRSPAPAPEMSGGNGDVDFDSVEYKKKVVLMGLLERDHRSWLSGISANLSESPSISR</sequence>
<reference evidence="3 4" key="1">
    <citation type="journal article" date="2017" name="Nature">
        <title>The Apostasia genome and the evolution of orchids.</title>
        <authorList>
            <person name="Zhang G.Q."/>
            <person name="Liu K.W."/>
            <person name="Li Z."/>
            <person name="Lohaus R."/>
            <person name="Hsiao Y.Y."/>
            <person name="Niu S.C."/>
            <person name="Wang J.Y."/>
            <person name="Lin Y.C."/>
            <person name="Xu Q."/>
            <person name="Chen L.J."/>
            <person name="Yoshida K."/>
            <person name="Fujiwara S."/>
            <person name="Wang Z.W."/>
            <person name="Zhang Y.Q."/>
            <person name="Mitsuda N."/>
            <person name="Wang M."/>
            <person name="Liu G.H."/>
            <person name="Pecoraro L."/>
            <person name="Huang H.X."/>
            <person name="Xiao X.J."/>
            <person name="Lin M."/>
            <person name="Wu X.Y."/>
            <person name="Wu W.L."/>
            <person name="Chen Y.Y."/>
            <person name="Chang S.B."/>
            <person name="Sakamoto S."/>
            <person name="Ohme-Takagi M."/>
            <person name="Yagi M."/>
            <person name="Zeng S.J."/>
            <person name="Shen C.Y."/>
            <person name="Yeh C.M."/>
            <person name="Luo Y.B."/>
            <person name="Tsai W.C."/>
            <person name="Van de Peer Y."/>
            <person name="Liu Z.J."/>
        </authorList>
    </citation>
    <scope>NUCLEOTIDE SEQUENCE [LARGE SCALE GENOMIC DNA]</scope>
    <source>
        <strain evidence="4">cv. Shenzhen</strain>
        <tissue evidence="3">Stem</tissue>
    </source>
</reference>
<dbReference type="AlphaFoldDB" id="A0A2H9ZXT0"/>
<feature type="transmembrane region" description="Helical" evidence="2">
    <location>
        <begin position="243"/>
        <end position="274"/>
    </location>
</feature>
<organism evidence="3 4">
    <name type="scientific">Apostasia shenzhenica</name>
    <dbReference type="NCBI Taxonomy" id="1088818"/>
    <lineage>
        <taxon>Eukaryota</taxon>
        <taxon>Viridiplantae</taxon>
        <taxon>Streptophyta</taxon>
        <taxon>Embryophyta</taxon>
        <taxon>Tracheophyta</taxon>
        <taxon>Spermatophyta</taxon>
        <taxon>Magnoliopsida</taxon>
        <taxon>Liliopsida</taxon>
        <taxon>Asparagales</taxon>
        <taxon>Orchidaceae</taxon>
        <taxon>Apostasioideae</taxon>
        <taxon>Apostasia</taxon>
    </lineage>
</organism>
<feature type="compositionally biased region" description="Polar residues" evidence="1">
    <location>
        <begin position="210"/>
        <end position="219"/>
    </location>
</feature>
<keyword evidence="2" id="KW-0812">Transmembrane</keyword>
<gene>
    <name evidence="3" type="ORF">AXF42_Ash015850</name>
</gene>
<dbReference type="EMBL" id="KZ452995">
    <property type="protein sequence ID" value="PKA48087.1"/>
    <property type="molecule type" value="Genomic_DNA"/>
</dbReference>
<dbReference type="Proteomes" id="UP000236161">
    <property type="component" value="Unassembled WGS sequence"/>
</dbReference>
<evidence type="ECO:0000256" key="2">
    <source>
        <dbReference type="SAM" id="Phobius"/>
    </source>
</evidence>